<dbReference type="RefSeq" id="WP_022834194.1">
    <property type="nucleotide sequence ID" value="NZ_QGHA01000007.1"/>
</dbReference>
<dbReference type="Proteomes" id="UP000245678">
    <property type="component" value="Unassembled WGS sequence"/>
</dbReference>
<evidence type="ECO:0008006" key="3">
    <source>
        <dbReference type="Google" id="ProtNLM"/>
    </source>
</evidence>
<dbReference type="EMBL" id="QGHA01000007">
    <property type="protein sequence ID" value="PWK75882.1"/>
    <property type="molecule type" value="Genomic_DNA"/>
</dbReference>
<gene>
    <name evidence="1" type="ORF">LX99_03615</name>
</gene>
<evidence type="ECO:0000313" key="1">
    <source>
        <dbReference type="EMBL" id="PWK75882.1"/>
    </source>
</evidence>
<reference evidence="1 2" key="1">
    <citation type="submission" date="2018-05" db="EMBL/GenBank/DDBJ databases">
        <title>Genomic Encyclopedia of Archaeal and Bacterial Type Strains, Phase II (KMG-II): from individual species to whole genera.</title>
        <authorList>
            <person name="Goeker M."/>
        </authorList>
    </citation>
    <scope>NUCLEOTIDE SEQUENCE [LARGE SCALE GENOMIC DNA]</scope>
    <source>
        <strain evidence="1 2">DSM 19975</strain>
    </source>
</reference>
<accession>A0A316HLS3</accession>
<keyword evidence="2" id="KW-1185">Reference proteome</keyword>
<protein>
    <recommendedName>
        <fullName evidence="3">Response regulatory domain-containing protein</fullName>
    </recommendedName>
</protein>
<comment type="caution">
    <text evidence="1">The sequence shown here is derived from an EMBL/GenBank/DDBJ whole genome shotgun (WGS) entry which is preliminary data.</text>
</comment>
<sequence length="137" mass="15649">MIRVRSKIVLLVAPEVVGVKLLPNNKVFKQIASISSIFPSIHEIKPNLIILDYDYLINDIEKILRRLSTNPAYKNIRICCYKNKWHSKVDPFLKALGVDHIFYAEDLEEEPVKKNIFESIGSVLDVPLLSLLAKPAH</sequence>
<evidence type="ECO:0000313" key="2">
    <source>
        <dbReference type="Proteomes" id="UP000245678"/>
    </source>
</evidence>
<organism evidence="1 2">
    <name type="scientific">Mucilaginibacter oryzae</name>
    <dbReference type="NCBI Taxonomy" id="468058"/>
    <lineage>
        <taxon>Bacteria</taxon>
        <taxon>Pseudomonadati</taxon>
        <taxon>Bacteroidota</taxon>
        <taxon>Sphingobacteriia</taxon>
        <taxon>Sphingobacteriales</taxon>
        <taxon>Sphingobacteriaceae</taxon>
        <taxon>Mucilaginibacter</taxon>
    </lineage>
</organism>
<dbReference type="AlphaFoldDB" id="A0A316HLS3"/>
<proteinExistence type="predicted"/>
<name>A0A316HLS3_9SPHI</name>